<evidence type="ECO:0000313" key="3">
    <source>
        <dbReference type="Proteomes" id="UP000823388"/>
    </source>
</evidence>
<evidence type="ECO:0000313" key="2">
    <source>
        <dbReference type="EMBL" id="KAG2573107.1"/>
    </source>
</evidence>
<comment type="caution">
    <text evidence="2">The sequence shown here is derived from an EMBL/GenBank/DDBJ whole genome shotgun (WGS) entry which is preliminary data.</text>
</comment>
<feature type="region of interest" description="Disordered" evidence="1">
    <location>
        <begin position="98"/>
        <end position="119"/>
    </location>
</feature>
<feature type="compositionally biased region" description="Basic residues" evidence="1">
    <location>
        <begin position="99"/>
        <end position="109"/>
    </location>
</feature>
<keyword evidence="3" id="KW-1185">Reference proteome</keyword>
<dbReference type="AlphaFoldDB" id="A0A8T0QDG1"/>
<gene>
    <name evidence="2" type="ORF">PVAP13_7KG228155</name>
</gene>
<dbReference type="EMBL" id="CM029049">
    <property type="protein sequence ID" value="KAG2573107.1"/>
    <property type="molecule type" value="Genomic_DNA"/>
</dbReference>
<organism evidence="2 3">
    <name type="scientific">Panicum virgatum</name>
    <name type="common">Blackwell switchgrass</name>
    <dbReference type="NCBI Taxonomy" id="38727"/>
    <lineage>
        <taxon>Eukaryota</taxon>
        <taxon>Viridiplantae</taxon>
        <taxon>Streptophyta</taxon>
        <taxon>Embryophyta</taxon>
        <taxon>Tracheophyta</taxon>
        <taxon>Spermatophyta</taxon>
        <taxon>Magnoliopsida</taxon>
        <taxon>Liliopsida</taxon>
        <taxon>Poales</taxon>
        <taxon>Poaceae</taxon>
        <taxon>PACMAD clade</taxon>
        <taxon>Panicoideae</taxon>
        <taxon>Panicodae</taxon>
        <taxon>Paniceae</taxon>
        <taxon>Panicinae</taxon>
        <taxon>Panicum</taxon>
        <taxon>Panicum sect. Hiantes</taxon>
    </lineage>
</organism>
<evidence type="ECO:0000256" key="1">
    <source>
        <dbReference type="SAM" id="MobiDB-lite"/>
    </source>
</evidence>
<proteinExistence type="predicted"/>
<feature type="region of interest" description="Disordered" evidence="1">
    <location>
        <begin position="38"/>
        <end position="68"/>
    </location>
</feature>
<accession>A0A8T0QDG1</accession>
<sequence>MVRRRSRFGRELELRAGSSAPTVMAGLRPWAMAAATQSSSTWRTGAITPELPPSSSLRTGRPGTGHEFRRQTWSVAAAARPPARGLLALLRSGSCSGTRARRHQIRRRRETSSTPAHGARWPRWSAAAAGAGGGRGCNGRWRAPHHVAALRTAATVLALARGSPVRNDSARCTESRCRQKTALCLRYSLQSGVESPTAGSLSSLL</sequence>
<name>A0A8T0QDG1_PANVG</name>
<protein>
    <submittedName>
        <fullName evidence="2">Uncharacterized protein</fullName>
    </submittedName>
</protein>
<reference evidence="2" key="1">
    <citation type="submission" date="2020-05" db="EMBL/GenBank/DDBJ databases">
        <title>WGS assembly of Panicum virgatum.</title>
        <authorList>
            <person name="Lovell J.T."/>
            <person name="Jenkins J."/>
            <person name="Shu S."/>
            <person name="Juenger T.E."/>
            <person name="Schmutz J."/>
        </authorList>
    </citation>
    <scope>NUCLEOTIDE SEQUENCE</scope>
    <source>
        <strain evidence="2">AP13</strain>
    </source>
</reference>
<dbReference type="Proteomes" id="UP000823388">
    <property type="component" value="Chromosome 7K"/>
</dbReference>